<keyword evidence="5 7" id="KW-1133">Transmembrane helix</keyword>
<feature type="transmembrane region" description="Helical" evidence="7">
    <location>
        <begin position="248"/>
        <end position="270"/>
    </location>
</feature>
<comment type="cofactor">
    <cofactor evidence="7 9">
        <name>Mg(2+)</name>
        <dbReference type="ChEBI" id="CHEBI:18420"/>
    </cofactor>
</comment>
<feature type="transmembrane region" description="Helical" evidence="7">
    <location>
        <begin position="115"/>
        <end position="136"/>
    </location>
</feature>
<reference evidence="10" key="1">
    <citation type="submission" date="2020-10" db="EMBL/GenBank/DDBJ databases">
        <authorList>
            <person name="Gilroy R."/>
        </authorList>
    </citation>
    <scope>NUCLEOTIDE SEQUENCE</scope>
    <source>
        <strain evidence="10">CHK154-7741</strain>
    </source>
</reference>
<keyword evidence="7" id="KW-0133">Cell shape</keyword>
<name>A0A9D1MYC8_9CLOT</name>
<evidence type="ECO:0000256" key="1">
    <source>
        <dbReference type="ARBA" id="ARBA00004141"/>
    </source>
</evidence>
<dbReference type="EC" id="2.7.8.13" evidence="7 8"/>
<keyword evidence="7" id="KW-0961">Cell wall biogenesis/degradation</keyword>
<gene>
    <name evidence="7" type="primary">mraY</name>
    <name evidence="10" type="ORF">IAD26_01025</name>
</gene>
<comment type="function">
    <text evidence="7">Catalyzes the initial step of the lipid cycle reactions in the biosynthesis of the cell wall peptidoglycan: transfers peptidoglycan precursor phospho-MurNAc-pentapeptide from UDP-MurNAc-pentapeptide onto the lipid carrier undecaprenyl phosphate, yielding undecaprenyl-pyrophosphoryl-MurNAc-pentapeptide, known as lipid I.</text>
</comment>
<dbReference type="AlphaFoldDB" id="A0A9D1MYC8"/>
<evidence type="ECO:0000256" key="7">
    <source>
        <dbReference type="HAMAP-Rule" id="MF_00038"/>
    </source>
</evidence>
<feature type="transmembrane region" description="Helical" evidence="7">
    <location>
        <begin position="47"/>
        <end position="71"/>
    </location>
</feature>
<dbReference type="PANTHER" id="PTHR22926:SF5">
    <property type="entry name" value="PHOSPHO-N-ACETYLMURAMOYL-PENTAPEPTIDE-TRANSFERASE HOMOLOG"/>
    <property type="match status" value="1"/>
</dbReference>
<keyword evidence="7 9" id="KW-0460">Magnesium</keyword>
<sequence length="321" mass="34808">MILSIVAALVAFVLALLLGVPYIDFLKKKMLGQYIRDEAPESHAKKGGTPTTGGVFLVTAAVLSAVVSLFMAEKTSTGAFLLLITFIFYMFAGFQDDAQKFAHHENKGLSARGKLILQIAIACLPVMFVTIGGRTFLTFGEYTLNLGYLYPIFGIFLITGVSNAVNLTDGLDGLAASNMVISTAALTIINLIMGNVDIAIICAAVMGACLGFLYFNKHPAKVFMGDTGSLALGGVLGTIAVMGKFELWLIPIGIIYLTETLSVMLQVTSFKLTGKRIFKMSPIHHHFELCGWNETKIVKVFTLINFIFCTGAVALFWYLNR</sequence>
<feature type="transmembrane region" description="Helical" evidence="7">
    <location>
        <begin position="300"/>
        <end position="319"/>
    </location>
</feature>
<dbReference type="Proteomes" id="UP000886748">
    <property type="component" value="Unassembled WGS sequence"/>
</dbReference>
<comment type="pathway">
    <text evidence="7">Cell wall biogenesis; peptidoglycan biosynthesis.</text>
</comment>
<dbReference type="EMBL" id="DVOD01000008">
    <property type="protein sequence ID" value="HIU91695.1"/>
    <property type="molecule type" value="Genomic_DNA"/>
</dbReference>
<feature type="binding site" evidence="9">
    <location>
        <position position="226"/>
    </location>
    <ligand>
        <name>Mg(2+)</name>
        <dbReference type="ChEBI" id="CHEBI:18420"/>
    </ligand>
</feature>
<dbReference type="PANTHER" id="PTHR22926">
    <property type="entry name" value="PHOSPHO-N-ACETYLMURAMOYL-PENTAPEPTIDE-TRANSFERASE"/>
    <property type="match status" value="1"/>
</dbReference>
<protein>
    <recommendedName>
        <fullName evidence="7 8">Phospho-N-acetylmuramoyl-pentapeptide-transferase</fullName>
        <ecNumber evidence="7 8">2.7.8.13</ecNumber>
    </recommendedName>
    <alternativeName>
        <fullName evidence="7">UDP-MurNAc-pentapeptide phosphotransferase</fullName>
    </alternativeName>
</protein>
<dbReference type="GO" id="GO:0008360">
    <property type="term" value="P:regulation of cell shape"/>
    <property type="evidence" value="ECO:0007669"/>
    <property type="project" value="UniProtKB-KW"/>
</dbReference>
<feature type="transmembrane region" description="Helical" evidence="7">
    <location>
        <begin position="77"/>
        <end position="94"/>
    </location>
</feature>
<keyword evidence="7" id="KW-1003">Cell membrane</keyword>
<dbReference type="HAMAP" id="MF_00038">
    <property type="entry name" value="MraY"/>
    <property type="match status" value="1"/>
</dbReference>
<evidence type="ECO:0000256" key="3">
    <source>
        <dbReference type="ARBA" id="ARBA00022679"/>
    </source>
</evidence>
<dbReference type="Pfam" id="PF00953">
    <property type="entry name" value="Glycos_transf_4"/>
    <property type="match status" value="1"/>
</dbReference>
<dbReference type="GO" id="GO:0009252">
    <property type="term" value="P:peptidoglycan biosynthetic process"/>
    <property type="evidence" value="ECO:0007669"/>
    <property type="project" value="UniProtKB-UniRule"/>
</dbReference>
<accession>A0A9D1MYC8</accession>
<dbReference type="GO" id="GO:0051301">
    <property type="term" value="P:cell division"/>
    <property type="evidence" value="ECO:0007669"/>
    <property type="project" value="UniProtKB-KW"/>
</dbReference>
<evidence type="ECO:0000256" key="6">
    <source>
        <dbReference type="ARBA" id="ARBA00023136"/>
    </source>
</evidence>
<organism evidence="10 11">
    <name type="scientific">Candidatus Limenecus avicola</name>
    <dbReference type="NCBI Taxonomy" id="2840847"/>
    <lineage>
        <taxon>Bacteria</taxon>
        <taxon>Bacillati</taxon>
        <taxon>Bacillota</taxon>
        <taxon>Clostridia</taxon>
        <taxon>Eubacteriales</taxon>
        <taxon>Clostridiaceae</taxon>
        <taxon>Clostridiaceae incertae sedis</taxon>
        <taxon>Candidatus Limenecus</taxon>
    </lineage>
</organism>
<dbReference type="GO" id="GO:0005886">
    <property type="term" value="C:plasma membrane"/>
    <property type="evidence" value="ECO:0007669"/>
    <property type="project" value="UniProtKB-SubCell"/>
</dbReference>
<dbReference type="PROSITE" id="PS01348">
    <property type="entry name" value="MRAY_2"/>
    <property type="match status" value="1"/>
</dbReference>
<keyword evidence="4 7" id="KW-0812">Transmembrane</keyword>
<dbReference type="GO" id="GO:0071555">
    <property type="term" value="P:cell wall organization"/>
    <property type="evidence" value="ECO:0007669"/>
    <property type="project" value="UniProtKB-KW"/>
</dbReference>
<keyword evidence="6 7" id="KW-0472">Membrane</keyword>
<feature type="transmembrane region" description="Helical" evidence="7">
    <location>
        <begin position="6"/>
        <end position="26"/>
    </location>
</feature>
<comment type="caution">
    <text evidence="10">The sequence shown here is derived from an EMBL/GenBank/DDBJ whole genome shotgun (WGS) entry which is preliminary data.</text>
</comment>
<dbReference type="InterPro" id="IPR000715">
    <property type="entry name" value="Glycosyl_transferase_4"/>
</dbReference>
<reference evidence="10" key="2">
    <citation type="journal article" date="2021" name="PeerJ">
        <title>Extensive microbial diversity within the chicken gut microbiome revealed by metagenomics and culture.</title>
        <authorList>
            <person name="Gilroy R."/>
            <person name="Ravi A."/>
            <person name="Getino M."/>
            <person name="Pursley I."/>
            <person name="Horton D.L."/>
            <person name="Alikhan N.F."/>
            <person name="Baker D."/>
            <person name="Gharbi K."/>
            <person name="Hall N."/>
            <person name="Watson M."/>
            <person name="Adriaenssens E.M."/>
            <person name="Foster-Nyarko E."/>
            <person name="Jarju S."/>
            <person name="Secka A."/>
            <person name="Antonio M."/>
            <person name="Oren A."/>
            <person name="Chaudhuri R.R."/>
            <person name="La Ragione R."/>
            <person name="Hildebrand F."/>
            <person name="Pallen M.J."/>
        </authorList>
    </citation>
    <scope>NUCLEOTIDE SEQUENCE</scope>
    <source>
        <strain evidence="10">CHK154-7741</strain>
    </source>
</reference>
<comment type="subcellular location">
    <subcellularLocation>
        <location evidence="7">Cell membrane</location>
        <topology evidence="7">Multi-pass membrane protein</topology>
    </subcellularLocation>
    <subcellularLocation>
        <location evidence="1">Membrane</location>
        <topology evidence="1">Multi-pass membrane protein</topology>
    </subcellularLocation>
</comment>
<feature type="binding site" evidence="9">
    <location>
        <position position="166"/>
    </location>
    <ligand>
        <name>Mg(2+)</name>
        <dbReference type="ChEBI" id="CHEBI:18420"/>
    </ligand>
</feature>
<keyword evidence="7" id="KW-0573">Peptidoglycan synthesis</keyword>
<proteinExistence type="inferred from homology"/>
<dbReference type="InterPro" id="IPR003524">
    <property type="entry name" value="PNAcMuramoyl-5peptid_Trfase"/>
</dbReference>
<comment type="similarity">
    <text evidence="2 7">Belongs to the glycosyltransferase 4 family. MraY subfamily.</text>
</comment>
<keyword evidence="7 9" id="KW-0479">Metal-binding</keyword>
<evidence type="ECO:0000313" key="11">
    <source>
        <dbReference type="Proteomes" id="UP000886748"/>
    </source>
</evidence>
<evidence type="ECO:0000313" key="10">
    <source>
        <dbReference type="EMBL" id="HIU91695.1"/>
    </source>
</evidence>
<feature type="transmembrane region" description="Helical" evidence="7">
    <location>
        <begin position="148"/>
        <end position="167"/>
    </location>
</feature>
<dbReference type="GO" id="GO:0046872">
    <property type="term" value="F:metal ion binding"/>
    <property type="evidence" value="ECO:0007669"/>
    <property type="project" value="UniProtKB-KW"/>
</dbReference>
<keyword evidence="3 7" id="KW-0808">Transferase</keyword>
<dbReference type="NCBIfam" id="TIGR00445">
    <property type="entry name" value="mraY"/>
    <property type="match status" value="1"/>
</dbReference>
<evidence type="ECO:0000256" key="9">
    <source>
        <dbReference type="PIRSR" id="PIRSR600715-1"/>
    </source>
</evidence>
<feature type="transmembrane region" description="Helical" evidence="7">
    <location>
        <begin position="174"/>
        <end position="192"/>
    </location>
</feature>
<evidence type="ECO:0000256" key="5">
    <source>
        <dbReference type="ARBA" id="ARBA00022989"/>
    </source>
</evidence>
<feature type="transmembrane region" description="Helical" evidence="7">
    <location>
        <begin position="222"/>
        <end position="242"/>
    </location>
</feature>
<dbReference type="CDD" id="cd06852">
    <property type="entry name" value="GT_MraY"/>
    <property type="match status" value="1"/>
</dbReference>
<dbReference type="GO" id="GO:0008963">
    <property type="term" value="F:phospho-N-acetylmuramoyl-pentapeptide-transferase activity"/>
    <property type="evidence" value="ECO:0007669"/>
    <property type="project" value="UniProtKB-UniRule"/>
</dbReference>
<keyword evidence="7" id="KW-0131">Cell cycle</keyword>
<dbReference type="InterPro" id="IPR018480">
    <property type="entry name" value="PNAcMuramoyl-5peptid_Trfase_CS"/>
</dbReference>
<evidence type="ECO:0000256" key="2">
    <source>
        <dbReference type="ARBA" id="ARBA00005583"/>
    </source>
</evidence>
<evidence type="ECO:0000256" key="4">
    <source>
        <dbReference type="ARBA" id="ARBA00022692"/>
    </source>
</evidence>
<keyword evidence="7" id="KW-0132">Cell division</keyword>
<evidence type="ECO:0000256" key="8">
    <source>
        <dbReference type="NCBIfam" id="TIGR00445"/>
    </source>
</evidence>
<comment type="catalytic activity">
    <reaction evidence="7">
        <text>UDP-N-acetyl-alpha-D-muramoyl-L-alanyl-gamma-D-glutamyl-meso-2,6-diaminopimeloyl-D-alanyl-D-alanine + di-trans,octa-cis-undecaprenyl phosphate = di-trans,octa-cis-undecaprenyl diphospho-N-acetyl-alpha-D-muramoyl-L-alanyl-D-glutamyl-meso-2,6-diaminopimeloyl-D-alanyl-D-alanine + UMP</text>
        <dbReference type="Rhea" id="RHEA:28386"/>
        <dbReference type="ChEBI" id="CHEBI:57865"/>
        <dbReference type="ChEBI" id="CHEBI:60392"/>
        <dbReference type="ChEBI" id="CHEBI:61386"/>
        <dbReference type="ChEBI" id="CHEBI:61387"/>
        <dbReference type="EC" id="2.7.8.13"/>
    </reaction>
</comment>